<sequence length="50" mass="6076">PYVYDAYIVVKERCLEMWEKLKEETKVTHHPVIKPFWANLVSNVDQEDQR</sequence>
<evidence type="ECO:0000313" key="1">
    <source>
        <dbReference type="EMBL" id="THU78126.1"/>
    </source>
</evidence>
<reference evidence="1 2" key="1">
    <citation type="journal article" date="2019" name="Nat. Ecol. Evol.">
        <title>Megaphylogeny resolves global patterns of mushroom evolution.</title>
        <authorList>
            <person name="Varga T."/>
            <person name="Krizsan K."/>
            <person name="Foldi C."/>
            <person name="Dima B."/>
            <person name="Sanchez-Garcia M."/>
            <person name="Sanchez-Ramirez S."/>
            <person name="Szollosi G.J."/>
            <person name="Szarkandi J.G."/>
            <person name="Papp V."/>
            <person name="Albert L."/>
            <person name="Andreopoulos W."/>
            <person name="Angelini C."/>
            <person name="Antonin V."/>
            <person name="Barry K.W."/>
            <person name="Bougher N.L."/>
            <person name="Buchanan P."/>
            <person name="Buyck B."/>
            <person name="Bense V."/>
            <person name="Catcheside P."/>
            <person name="Chovatia M."/>
            <person name="Cooper J."/>
            <person name="Damon W."/>
            <person name="Desjardin D."/>
            <person name="Finy P."/>
            <person name="Geml J."/>
            <person name="Haridas S."/>
            <person name="Hughes K."/>
            <person name="Justo A."/>
            <person name="Karasinski D."/>
            <person name="Kautmanova I."/>
            <person name="Kiss B."/>
            <person name="Kocsube S."/>
            <person name="Kotiranta H."/>
            <person name="LaButti K.M."/>
            <person name="Lechner B.E."/>
            <person name="Liimatainen K."/>
            <person name="Lipzen A."/>
            <person name="Lukacs Z."/>
            <person name="Mihaltcheva S."/>
            <person name="Morgado L.N."/>
            <person name="Niskanen T."/>
            <person name="Noordeloos M.E."/>
            <person name="Ohm R.A."/>
            <person name="Ortiz-Santana B."/>
            <person name="Ovrebo C."/>
            <person name="Racz N."/>
            <person name="Riley R."/>
            <person name="Savchenko A."/>
            <person name="Shiryaev A."/>
            <person name="Soop K."/>
            <person name="Spirin V."/>
            <person name="Szebenyi C."/>
            <person name="Tomsovsky M."/>
            <person name="Tulloss R.E."/>
            <person name="Uehling J."/>
            <person name="Grigoriev I.V."/>
            <person name="Vagvolgyi C."/>
            <person name="Papp T."/>
            <person name="Martin F.M."/>
            <person name="Miettinen O."/>
            <person name="Hibbett D.S."/>
            <person name="Nagy L.G."/>
        </authorList>
    </citation>
    <scope>NUCLEOTIDE SEQUENCE [LARGE SCALE GENOMIC DNA]</scope>
    <source>
        <strain evidence="1 2">CBS 962.96</strain>
    </source>
</reference>
<feature type="non-terminal residue" evidence="1">
    <location>
        <position position="1"/>
    </location>
</feature>
<name>A0A4S8KQV8_DENBC</name>
<protein>
    <submittedName>
        <fullName evidence="1">Uncharacterized protein</fullName>
    </submittedName>
</protein>
<organism evidence="1 2">
    <name type="scientific">Dendrothele bispora (strain CBS 962.96)</name>
    <dbReference type="NCBI Taxonomy" id="1314807"/>
    <lineage>
        <taxon>Eukaryota</taxon>
        <taxon>Fungi</taxon>
        <taxon>Dikarya</taxon>
        <taxon>Basidiomycota</taxon>
        <taxon>Agaricomycotina</taxon>
        <taxon>Agaricomycetes</taxon>
        <taxon>Agaricomycetidae</taxon>
        <taxon>Agaricales</taxon>
        <taxon>Agaricales incertae sedis</taxon>
        <taxon>Dendrothele</taxon>
    </lineage>
</organism>
<dbReference type="EMBL" id="ML180256">
    <property type="protein sequence ID" value="THU78126.1"/>
    <property type="molecule type" value="Genomic_DNA"/>
</dbReference>
<dbReference type="Proteomes" id="UP000297245">
    <property type="component" value="Unassembled WGS sequence"/>
</dbReference>
<evidence type="ECO:0000313" key="2">
    <source>
        <dbReference type="Proteomes" id="UP000297245"/>
    </source>
</evidence>
<proteinExistence type="predicted"/>
<accession>A0A4S8KQV8</accession>
<keyword evidence="2" id="KW-1185">Reference proteome</keyword>
<dbReference type="AlphaFoldDB" id="A0A4S8KQV8"/>
<gene>
    <name evidence="1" type="ORF">K435DRAFT_700746</name>
</gene>